<dbReference type="GeneID" id="8197593"/>
<dbReference type="STRING" id="644223.C4QVB2"/>
<keyword evidence="4" id="KW-0413">Isomerase</keyword>
<dbReference type="InterPro" id="IPR017937">
    <property type="entry name" value="Thioredoxin_CS"/>
</dbReference>
<dbReference type="GO" id="GO:0003756">
    <property type="term" value="F:protein disulfide isomerase activity"/>
    <property type="evidence" value="ECO:0007669"/>
    <property type="project" value="EnsemblFungi"/>
</dbReference>
<dbReference type="InterPro" id="IPR036249">
    <property type="entry name" value="Thioredoxin-like_sf"/>
</dbReference>
<dbReference type="GO" id="GO:0005788">
    <property type="term" value="C:endoplasmic reticulum lumen"/>
    <property type="evidence" value="ECO:0007669"/>
    <property type="project" value="TreeGrafter"/>
</dbReference>
<evidence type="ECO:0000256" key="2">
    <source>
        <dbReference type="SAM" id="SignalP"/>
    </source>
</evidence>
<evidence type="ECO:0000259" key="3">
    <source>
        <dbReference type="PROSITE" id="PS51352"/>
    </source>
</evidence>
<feature type="signal peptide" evidence="2">
    <location>
        <begin position="1"/>
        <end position="15"/>
    </location>
</feature>
<dbReference type="PANTHER" id="PTHR45815">
    <property type="entry name" value="PROTEIN DISULFIDE-ISOMERASE A6"/>
    <property type="match status" value="1"/>
</dbReference>
<dbReference type="PROSITE" id="PS51352">
    <property type="entry name" value="THIOREDOXIN_2"/>
    <property type="match status" value="1"/>
</dbReference>
<dbReference type="EMBL" id="FN392319">
    <property type="protein sequence ID" value="CAY67185.1"/>
    <property type="molecule type" value="Genomic_DNA"/>
</dbReference>
<dbReference type="InterPro" id="IPR013766">
    <property type="entry name" value="Thioredoxin_domain"/>
</dbReference>
<feature type="compositionally biased region" description="Basic residues" evidence="1">
    <location>
        <begin position="277"/>
        <end position="292"/>
    </location>
</feature>
<dbReference type="HOGENOM" id="CLU_059951_0_0_1"/>
<dbReference type="SUPFAM" id="SSF52833">
    <property type="entry name" value="Thioredoxin-like"/>
    <property type="match status" value="1"/>
</dbReference>
<dbReference type="OMA" id="QVASVNC"/>
<evidence type="ECO:0000313" key="5">
    <source>
        <dbReference type="Proteomes" id="UP000000314"/>
    </source>
</evidence>
<dbReference type="GO" id="GO:0034976">
    <property type="term" value="P:response to endoplasmic reticulum stress"/>
    <property type="evidence" value="ECO:0007669"/>
    <property type="project" value="TreeGrafter"/>
</dbReference>
<keyword evidence="2" id="KW-0732">Signal</keyword>
<dbReference type="Proteomes" id="UP000000314">
    <property type="component" value="Chromosome 1"/>
</dbReference>
<dbReference type="AlphaFoldDB" id="C4QVB2"/>
<dbReference type="Pfam" id="PF00085">
    <property type="entry name" value="Thioredoxin"/>
    <property type="match status" value="1"/>
</dbReference>
<dbReference type="OrthoDB" id="10264505at2759"/>
<evidence type="ECO:0000313" key="4">
    <source>
        <dbReference type="EMBL" id="CAY67185.1"/>
    </source>
</evidence>
<feature type="region of interest" description="Disordered" evidence="1">
    <location>
        <begin position="277"/>
        <end position="298"/>
    </location>
</feature>
<dbReference type="SMR" id="C4QVB2"/>
<feature type="chain" id="PRO_5011977129" evidence="2">
    <location>
        <begin position="16"/>
        <end position="298"/>
    </location>
</feature>
<dbReference type="Gene3D" id="3.40.30.10">
    <property type="entry name" value="Glutaredoxin"/>
    <property type="match status" value="2"/>
</dbReference>
<reference evidence="4 5" key="1">
    <citation type="journal article" date="2009" name="Nat. Biotechnol.">
        <title>Genome sequence of the recombinant protein production host Pichia pastoris.</title>
        <authorList>
            <person name="De Schutter K."/>
            <person name="Lin Y.C."/>
            <person name="Tiels P."/>
            <person name="Van Hecke A."/>
            <person name="Glinka S."/>
            <person name="Weber-Lehmann J."/>
            <person name="Rouze P."/>
            <person name="Van de Peer Y."/>
            <person name="Callewaert N."/>
        </authorList>
    </citation>
    <scope>NUCLEOTIDE SEQUENCE [LARGE SCALE GENOMIC DNA]</scope>
    <source>
        <strain evidence="5">GS115 / ATCC 20864</strain>
    </source>
</reference>
<evidence type="ECO:0000256" key="1">
    <source>
        <dbReference type="SAM" id="MobiDB-lite"/>
    </source>
</evidence>
<dbReference type="PRINTS" id="PR00421">
    <property type="entry name" value="THIOREDOXIN"/>
</dbReference>
<dbReference type="FunCoup" id="C4QVB2">
    <property type="interactions" value="204"/>
</dbReference>
<accession>C4QVB2</accession>
<keyword evidence="5" id="KW-1185">Reference proteome</keyword>
<dbReference type="RefSeq" id="XP_002489466.1">
    <property type="nucleotide sequence ID" value="XM_002489421.1"/>
</dbReference>
<dbReference type="PROSITE" id="PS00194">
    <property type="entry name" value="THIOREDOXIN_1"/>
    <property type="match status" value="1"/>
</dbReference>
<proteinExistence type="predicted"/>
<dbReference type="GO" id="GO:0019153">
    <property type="term" value="F:protein-disulfide reductase (glutathione) activity"/>
    <property type="evidence" value="ECO:0007669"/>
    <property type="project" value="EnsemblFungi"/>
</dbReference>
<dbReference type="PANTHER" id="PTHR45815:SF3">
    <property type="entry name" value="PROTEIN DISULFIDE-ISOMERASE A6"/>
    <property type="match status" value="1"/>
</dbReference>
<dbReference type="eggNOG" id="KOG0191">
    <property type="taxonomic scope" value="Eukaryota"/>
</dbReference>
<feature type="domain" description="Thioredoxin" evidence="3">
    <location>
        <begin position="7"/>
        <end position="149"/>
    </location>
</feature>
<gene>
    <name evidence="4" type="ordered locus">PAS_chr1-3_0125</name>
</gene>
<protein>
    <submittedName>
        <fullName evidence="4">Member of the protein disulfide isomerase (PDI) family</fullName>
    </submittedName>
</protein>
<dbReference type="InParanoid" id="C4QVB2"/>
<dbReference type="GO" id="GO:0006457">
    <property type="term" value="P:protein folding"/>
    <property type="evidence" value="ECO:0007669"/>
    <property type="project" value="EnsemblFungi"/>
</dbReference>
<organism evidence="4 5">
    <name type="scientific">Komagataella phaffii (strain GS115 / ATCC 20864)</name>
    <name type="common">Yeast</name>
    <name type="synonym">Pichia pastoris</name>
    <dbReference type="NCBI Taxonomy" id="644223"/>
    <lineage>
        <taxon>Eukaryota</taxon>
        <taxon>Fungi</taxon>
        <taxon>Dikarya</taxon>
        <taxon>Ascomycota</taxon>
        <taxon>Saccharomycotina</taxon>
        <taxon>Pichiomycetes</taxon>
        <taxon>Pichiales</taxon>
        <taxon>Pichiaceae</taxon>
        <taxon>Komagataella</taxon>
    </lineage>
</organism>
<dbReference type="KEGG" id="ppa:PAS_chr1-3_0125"/>
<name>C4QVB2_KOMPG</name>
<sequence length="298" mass="33515">MKLLSLALLVSLVSADTFYTPKDDVIQLNAYNFKDVVFNSNYSSVVEFYAPWCGHCQNLKNPFKKAAAVSKDYLQVAAIDCDAAENKKLCSDYRIQGFPTIMVFRPPKFDPTSSTNRRSGAHANEVYSGARDTKSIVEFGVSRIKNYVKRVSPNNINQTLGNSEKTQLLLVTDKAKPSALIKSIALDFLNDIESFYYPFNDKTKKALTTRLEEYQQSFSGESITSPSILVLHENEIHIFDGKLDKLSISKFLAEFSTPLEGPLSKRGKFLEHIRRGIKPGRKAKKGKKGKQTKNHDEL</sequence>